<keyword evidence="3 4" id="KW-0067">ATP-binding</keyword>
<dbReference type="PIRSF" id="PIRSF006806">
    <property type="entry name" value="FTHF_cligase"/>
    <property type="match status" value="1"/>
</dbReference>
<dbReference type="GO" id="GO:0030272">
    <property type="term" value="F:5-formyltetrahydrofolate cyclo-ligase activity"/>
    <property type="evidence" value="ECO:0007669"/>
    <property type="project" value="UniProtKB-EC"/>
</dbReference>
<gene>
    <name evidence="6" type="ORF">PJIAN_3410</name>
</gene>
<dbReference type="AlphaFoldDB" id="A0A170ZWX5"/>
<dbReference type="InterPro" id="IPR002698">
    <property type="entry name" value="FTHF_cligase"/>
</dbReference>
<dbReference type="InterPro" id="IPR037171">
    <property type="entry name" value="NagB/RpiA_transferase-like"/>
</dbReference>
<dbReference type="Pfam" id="PF01812">
    <property type="entry name" value="5-FTHF_cyc-lig"/>
    <property type="match status" value="1"/>
</dbReference>
<dbReference type="GO" id="GO:0009396">
    <property type="term" value="P:folic acid-containing compound biosynthetic process"/>
    <property type="evidence" value="ECO:0007669"/>
    <property type="project" value="TreeGrafter"/>
</dbReference>
<keyword evidence="6" id="KW-0436">Ligase</keyword>
<reference evidence="7" key="2">
    <citation type="journal article" date="2017" name="Genome Announc.">
        <title>Draft genome sequence of Paludibacter jiangxiensis NM7(T), a propionate-producing fermentative bacterium.</title>
        <authorList>
            <person name="Qiu Y.-L."/>
            <person name="Tourlousse D.M."/>
            <person name="Matsuura N."/>
            <person name="Ohashi A."/>
            <person name="Sekiguchi Y."/>
        </authorList>
    </citation>
    <scope>NUCLEOTIDE SEQUENCE [LARGE SCALE GENOMIC DNA]</scope>
    <source>
        <strain evidence="7">NM7</strain>
    </source>
</reference>
<dbReference type="Gene3D" id="3.40.50.10420">
    <property type="entry name" value="NagB/RpiA/CoA transferase-like"/>
    <property type="match status" value="1"/>
</dbReference>
<dbReference type="GO" id="GO:0046872">
    <property type="term" value="F:metal ion binding"/>
    <property type="evidence" value="ECO:0007669"/>
    <property type="project" value="UniProtKB-KW"/>
</dbReference>
<keyword evidence="2 4" id="KW-0547">Nucleotide-binding</keyword>
<keyword evidence="5" id="KW-0460">Magnesium</keyword>
<evidence type="ECO:0000313" key="7">
    <source>
        <dbReference type="Proteomes" id="UP000076586"/>
    </source>
</evidence>
<reference evidence="7" key="1">
    <citation type="submission" date="2016-04" db="EMBL/GenBank/DDBJ databases">
        <title>Draft genome sequence of Paludibacter jiangxiensis strain NM7.</title>
        <authorList>
            <person name="Qiu Y."/>
            <person name="Matsuura N."/>
            <person name="Ohashi A."/>
            <person name="Tourlousse M.D."/>
            <person name="Sekiguchi Y."/>
        </authorList>
    </citation>
    <scope>NUCLEOTIDE SEQUENCE [LARGE SCALE GENOMIC DNA]</scope>
    <source>
        <strain evidence="7">NM7</strain>
    </source>
</reference>
<accession>A0A170ZWX5</accession>
<dbReference type="EMBL" id="BDCR01000003">
    <property type="protein sequence ID" value="GAT63096.1"/>
    <property type="molecule type" value="Genomic_DNA"/>
</dbReference>
<dbReference type="PANTHER" id="PTHR23407:SF1">
    <property type="entry name" value="5-FORMYLTETRAHYDROFOLATE CYCLO-LIGASE"/>
    <property type="match status" value="1"/>
</dbReference>
<name>A0A170ZWX5_9BACT</name>
<keyword evidence="5" id="KW-0479">Metal-binding</keyword>
<evidence type="ECO:0000256" key="3">
    <source>
        <dbReference type="ARBA" id="ARBA00022840"/>
    </source>
</evidence>
<evidence type="ECO:0000256" key="1">
    <source>
        <dbReference type="ARBA" id="ARBA00010638"/>
    </source>
</evidence>
<dbReference type="GO" id="GO:0035999">
    <property type="term" value="P:tetrahydrofolate interconversion"/>
    <property type="evidence" value="ECO:0007669"/>
    <property type="project" value="TreeGrafter"/>
</dbReference>
<dbReference type="STRING" id="681398.PJIAN_3410"/>
<evidence type="ECO:0000256" key="4">
    <source>
        <dbReference type="PIRSR" id="PIRSR006806-1"/>
    </source>
</evidence>
<comment type="catalytic activity">
    <reaction evidence="5">
        <text>(6S)-5-formyl-5,6,7,8-tetrahydrofolate + ATP = (6R)-5,10-methenyltetrahydrofolate + ADP + phosphate</text>
        <dbReference type="Rhea" id="RHEA:10488"/>
        <dbReference type="ChEBI" id="CHEBI:30616"/>
        <dbReference type="ChEBI" id="CHEBI:43474"/>
        <dbReference type="ChEBI" id="CHEBI:57455"/>
        <dbReference type="ChEBI" id="CHEBI:57457"/>
        <dbReference type="ChEBI" id="CHEBI:456216"/>
        <dbReference type="EC" id="6.3.3.2"/>
    </reaction>
</comment>
<sequence length="174" mass="19920">MQNKKHVRALIKERKQQLSKDEQVYLSEKVVQNIEQCEEFRTAHSVLCYWPLADEVLIDSLIEKYWQTKQVYLPVVAGDKLELKLFEGRDKMQVGAFGILEPSGEVYSGDVDLVIVPGVAFDLQGHRLGRGKGYYDQFLPSTKAYKLGVAFRLQIVESIPVDEWDMPVDKVVTD</sequence>
<feature type="binding site" evidence="4">
    <location>
        <begin position="127"/>
        <end position="135"/>
    </location>
    <ligand>
        <name>ATP</name>
        <dbReference type="ChEBI" id="CHEBI:30616"/>
    </ligand>
</feature>
<protein>
    <recommendedName>
        <fullName evidence="5">5-formyltetrahydrofolate cyclo-ligase</fullName>
        <ecNumber evidence="5">6.3.3.2</ecNumber>
    </recommendedName>
</protein>
<dbReference type="GO" id="GO:0005524">
    <property type="term" value="F:ATP binding"/>
    <property type="evidence" value="ECO:0007669"/>
    <property type="project" value="UniProtKB-KW"/>
</dbReference>
<evidence type="ECO:0000256" key="2">
    <source>
        <dbReference type="ARBA" id="ARBA00022741"/>
    </source>
</evidence>
<evidence type="ECO:0000256" key="5">
    <source>
        <dbReference type="RuleBase" id="RU361279"/>
    </source>
</evidence>
<comment type="similarity">
    <text evidence="1 5">Belongs to the 5-formyltetrahydrofolate cyclo-ligase family.</text>
</comment>
<proteinExistence type="inferred from homology"/>
<keyword evidence="7" id="KW-1185">Reference proteome</keyword>
<feature type="binding site" evidence="4">
    <location>
        <position position="55"/>
    </location>
    <ligand>
        <name>substrate</name>
    </ligand>
</feature>
<dbReference type="PANTHER" id="PTHR23407">
    <property type="entry name" value="ATPASE INHIBITOR/5-FORMYLTETRAHYDROFOLATE CYCLO-LIGASE"/>
    <property type="match status" value="1"/>
</dbReference>
<evidence type="ECO:0000313" key="6">
    <source>
        <dbReference type="EMBL" id="GAT63096.1"/>
    </source>
</evidence>
<comment type="caution">
    <text evidence="6">The sequence shown here is derived from an EMBL/GenBank/DDBJ whole genome shotgun (WGS) entry which is preliminary data.</text>
</comment>
<comment type="cofactor">
    <cofactor evidence="5">
        <name>Mg(2+)</name>
        <dbReference type="ChEBI" id="CHEBI:18420"/>
    </cofactor>
</comment>
<dbReference type="Proteomes" id="UP000076586">
    <property type="component" value="Unassembled WGS sequence"/>
</dbReference>
<dbReference type="NCBIfam" id="TIGR02727">
    <property type="entry name" value="MTHFS_bact"/>
    <property type="match status" value="1"/>
</dbReference>
<feature type="binding site" evidence="4">
    <location>
        <begin position="4"/>
        <end position="8"/>
    </location>
    <ligand>
        <name>ATP</name>
        <dbReference type="ChEBI" id="CHEBI:30616"/>
    </ligand>
</feature>
<dbReference type="InterPro" id="IPR024185">
    <property type="entry name" value="FTHF_cligase-like_sf"/>
</dbReference>
<dbReference type="EC" id="6.3.3.2" evidence="5"/>
<dbReference type="SUPFAM" id="SSF100950">
    <property type="entry name" value="NagB/RpiA/CoA transferase-like"/>
    <property type="match status" value="1"/>
</dbReference>
<organism evidence="6 7">
    <name type="scientific">Paludibacter jiangxiensis</name>
    <dbReference type="NCBI Taxonomy" id="681398"/>
    <lineage>
        <taxon>Bacteria</taxon>
        <taxon>Pseudomonadati</taxon>
        <taxon>Bacteroidota</taxon>
        <taxon>Bacteroidia</taxon>
        <taxon>Bacteroidales</taxon>
        <taxon>Paludibacteraceae</taxon>
        <taxon>Paludibacter</taxon>
    </lineage>
</organism>